<dbReference type="STRING" id="314278.NB231_11104"/>
<dbReference type="PANTHER" id="PTHR34220:SF7">
    <property type="entry name" value="SENSOR HISTIDINE KINASE YPDA"/>
    <property type="match status" value="1"/>
</dbReference>
<gene>
    <name evidence="3" type="ORF">NB231_11104</name>
</gene>
<accession>A4BTZ9</accession>
<dbReference type="GO" id="GO:0016020">
    <property type="term" value="C:membrane"/>
    <property type="evidence" value="ECO:0007669"/>
    <property type="project" value="InterPro"/>
</dbReference>
<reference evidence="3 4" key="1">
    <citation type="submission" date="2006-02" db="EMBL/GenBank/DDBJ databases">
        <authorList>
            <person name="Waterbury J."/>
            <person name="Ferriera S."/>
            <person name="Johnson J."/>
            <person name="Kravitz S."/>
            <person name="Halpern A."/>
            <person name="Remington K."/>
            <person name="Beeson K."/>
            <person name="Tran B."/>
            <person name="Rogers Y.-H."/>
            <person name="Friedman R."/>
            <person name="Venter J.C."/>
        </authorList>
    </citation>
    <scope>NUCLEOTIDE SEQUENCE [LARGE SCALE GENOMIC DNA]</scope>
    <source>
        <strain evidence="3 4">Nb-231</strain>
    </source>
</reference>
<keyword evidence="1" id="KW-1133">Transmembrane helix</keyword>
<dbReference type="PANTHER" id="PTHR34220">
    <property type="entry name" value="SENSOR HISTIDINE KINASE YPDA"/>
    <property type="match status" value="1"/>
</dbReference>
<feature type="transmembrane region" description="Helical" evidence="1">
    <location>
        <begin position="45"/>
        <end position="66"/>
    </location>
</feature>
<dbReference type="RefSeq" id="WP_005002553.1">
    <property type="nucleotide sequence ID" value="NZ_CH672427.1"/>
</dbReference>
<dbReference type="EMBL" id="AAOF01000016">
    <property type="protein sequence ID" value="EAR20820.1"/>
    <property type="molecule type" value="Genomic_DNA"/>
</dbReference>
<keyword evidence="1" id="KW-0472">Membrane</keyword>
<dbReference type="eggNOG" id="COG2972">
    <property type="taxonomic scope" value="Bacteria"/>
</dbReference>
<dbReference type="Pfam" id="PF06580">
    <property type="entry name" value="His_kinase"/>
    <property type="match status" value="1"/>
</dbReference>
<evidence type="ECO:0000256" key="1">
    <source>
        <dbReference type="SAM" id="Phobius"/>
    </source>
</evidence>
<protein>
    <submittedName>
        <fullName evidence="3">Sensor histidine kinase FimS</fullName>
    </submittedName>
</protein>
<dbReference type="InterPro" id="IPR036890">
    <property type="entry name" value="HATPase_C_sf"/>
</dbReference>
<keyword evidence="3" id="KW-0808">Transferase</keyword>
<feature type="transmembrane region" description="Helical" evidence="1">
    <location>
        <begin position="12"/>
        <end position="33"/>
    </location>
</feature>
<feature type="domain" description="Signal transduction histidine kinase internal region" evidence="2">
    <location>
        <begin position="148"/>
        <end position="226"/>
    </location>
</feature>
<dbReference type="HOGENOM" id="CLU_020473_1_1_6"/>
<dbReference type="AlphaFoldDB" id="A4BTZ9"/>
<feature type="transmembrane region" description="Helical" evidence="1">
    <location>
        <begin position="113"/>
        <end position="133"/>
    </location>
</feature>
<feature type="transmembrane region" description="Helical" evidence="1">
    <location>
        <begin position="73"/>
        <end position="93"/>
    </location>
</feature>
<evidence type="ECO:0000313" key="4">
    <source>
        <dbReference type="Proteomes" id="UP000003374"/>
    </source>
</evidence>
<sequence length="338" mass="37302">MAAKESFLPNFCAIRSVFAIVVVGELLVLVMVLARTPGSGLWQDLSLLSLFVQWIGLCSAALLCLLRGWLARLGNTAAAALSYALILGITLLVSELSYRLVYGPGIGSDHLQFLGRSSAVAAVAAAVALRYMYIQHAWRVRIQSAAEARIDALQARIRPHFLFNSLNTIASLIPSAPAEAERLVEDLADLFRASLGRRDRLVALAEELALADGYLRMEGVRLGERLRLQWDIADLPRDALIPPLSLQPLLENAVYHGIEPRLEGGVLSIHGARENGVVVITVRNPAPGPSDRLRAGFGMAQENVRERLQLAFARHGQLYVHDDLRFYRVTIRFPYRRP</sequence>
<name>A4BTZ9_9GAMM</name>
<dbReference type="Proteomes" id="UP000003374">
    <property type="component" value="Unassembled WGS sequence"/>
</dbReference>
<comment type="caution">
    <text evidence="3">The sequence shown here is derived from an EMBL/GenBank/DDBJ whole genome shotgun (WGS) entry which is preliminary data.</text>
</comment>
<keyword evidence="4" id="KW-1185">Reference proteome</keyword>
<dbReference type="InterPro" id="IPR010559">
    <property type="entry name" value="Sig_transdc_His_kin_internal"/>
</dbReference>
<keyword evidence="1" id="KW-0812">Transmembrane</keyword>
<dbReference type="InterPro" id="IPR050640">
    <property type="entry name" value="Bact_2-comp_sensor_kinase"/>
</dbReference>
<dbReference type="GO" id="GO:0000155">
    <property type="term" value="F:phosphorelay sensor kinase activity"/>
    <property type="evidence" value="ECO:0007669"/>
    <property type="project" value="InterPro"/>
</dbReference>
<keyword evidence="3" id="KW-0418">Kinase</keyword>
<evidence type="ECO:0000313" key="3">
    <source>
        <dbReference type="EMBL" id="EAR20820.1"/>
    </source>
</evidence>
<evidence type="ECO:0000259" key="2">
    <source>
        <dbReference type="Pfam" id="PF06580"/>
    </source>
</evidence>
<dbReference type="SUPFAM" id="SSF55874">
    <property type="entry name" value="ATPase domain of HSP90 chaperone/DNA topoisomerase II/histidine kinase"/>
    <property type="match status" value="1"/>
</dbReference>
<organism evidence="3 4">
    <name type="scientific">Nitrococcus mobilis Nb-231</name>
    <dbReference type="NCBI Taxonomy" id="314278"/>
    <lineage>
        <taxon>Bacteria</taxon>
        <taxon>Pseudomonadati</taxon>
        <taxon>Pseudomonadota</taxon>
        <taxon>Gammaproteobacteria</taxon>
        <taxon>Chromatiales</taxon>
        <taxon>Ectothiorhodospiraceae</taxon>
        <taxon>Nitrococcus</taxon>
    </lineage>
</organism>
<proteinExistence type="predicted"/>
<dbReference type="Gene3D" id="3.30.565.10">
    <property type="entry name" value="Histidine kinase-like ATPase, C-terminal domain"/>
    <property type="match status" value="1"/>
</dbReference>